<keyword evidence="2" id="KW-1185">Reference proteome</keyword>
<evidence type="ECO:0000313" key="1">
    <source>
        <dbReference type="EMBL" id="KAH6649412.1"/>
    </source>
</evidence>
<name>A0ACB7PMA2_9PEZI</name>
<proteinExistence type="predicted"/>
<sequence>MRFFTVLAVLAGVVTALPQPVTEPESPANAALNKRGCNVNCVTSCCKSAGCNGYLHCDGSYCYTSDAGHSWCECNCRYG</sequence>
<dbReference type="EMBL" id="JAGIZQ010000001">
    <property type="protein sequence ID" value="KAH6649412.1"/>
    <property type="molecule type" value="Genomic_DNA"/>
</dbReference>
<comment type="caution">
    <text evidence="1">The sequence shown here is derived from an EMBL/GenBank/DDBJ whole genome shotgun (WGS) entry which is preliminary data.</text>
</comment>
<evidence type="ECO:0000313" key="2">
    <source>
        <dbReference type="Proteomes" id="UP000724584"/>
    </source>
</evidence>
<dbReference type="Proteomes" id="UP000724584">
    <property type="component" value="Unassembled WGS sequence"/>
</dbReference>
<protein>
    <submittedName>
        <fullName evidence="1">Uncharacterized protein</fullName>
    </submittedName>
</protein>
<organism evidence="1 2">
    <name type="scientific">Chaetomium tenue</name>
    <dbReference type="NCBI Taxonomy" id="1854479"/>
    <lineage>
        <taxon>Eukaryota</taxon>
        <taxon>Fungi</taxon>
        <taxon>Dikarya</taxon>
        <taxon>Ascomycota</taxon>
        <taxon>Pezizomycotina</taxon>
        <taxon>Sordariomycetes</taxon>
        <taxon>Sordariomycetidae</taxon>
        <taxon>Sordariales</taxon>
        <taxon>Chaetomiaceae</taxon>
        <taxon>Chaetomium</taxon>
    </lineage>
</organism>
<reference evidence="1 2" key="1">
    <citation type="journal article" date="2021" name="Nat. Commun.">
        <title>Genetic determinants of endophytism in the Arabidopsis root mycobiome.</title>
        <authorList>
            <person name="Mesny F."/>
            <person name="Miyauchi S."/>
            <person name="Thiergart T."/>
            <person name="Pickel B."/>
            <person name="Atanasova L."/>
            <person name="Karlsson M."/>
            <person name="Huettel B."/>
            <person name="Barry K.W."/>
            <person name="Haridas S."/>
            <person name="Chen C."/>
            <person name="Bauer D."/>
            <person name="Andreopoulos W."/>
            <person name="Pangilinan J."/>
            <person name="LaButti K."/>
            <person name="Riley R."/>
            <person name="Lipzen A."/>
            <person name="Clum A."/>
            <person name="Drula E."/>
            <person name="Henrissat B."/>
            <person name="Kohler A."/>
            <person name="Grigoriev I.V."/>
            <person name="Martin F.M."/>
            <person name="Hacquard S."/>
        </authorList>
    </citation>
    <scope>NUCLEOTIDE SEQUENCE [LARGE SCALE GENOMIC DNA]</scope>
    <source>
        <strain evidence="1 2">MPI-SDFR-AT-0079</strain>
    </source>
</reference>
<accession>A0ACB7PMA2</accession>
<gene>
    <name evidence="1" type="ORF">F5144DRAFT_552918</name>
</gene>